<dbReference type="AlphaFoldDB" id="A0A8B6DPN3"/>
<gene>
    <name evidence="4" type="ORF">MGAL_10B005916</name>
</gene>
<proteinExistence type="predicted"/>
<keyword evidence="3" id="KW-0732">Signal</keyword>
<dbReference type="OrthoDB" id="6085971at2759"/>
<feature type="signal peptide" evidence="3">
    <location>
        <begin position="1"/>
        <end position="22"/>
    </location>
</feature>
<evidence type="ECO:0008006" key="6">
    <source>
        <dbReference type="Google" id="ProtNLM"/>
    </source>
</evidence>
<evidence type="ECO:0000256" key="2">
    <source>
        <dbReference type="SAM" id="Phobius"/>
    </source>
</evidence>
<accession>A0A8B6DPN3</accession>
<keyword evidence="2" id="KW-1133">Transmembrane helix</keyword>
<feature type="compositionally biased region" description="Polar residues" evidence="1">
    <location>
        <begin position="263"/>
        <end position="274"/>
    </location>
</feature>
<dbReference type="EMBL" id="UYJE01003792">
    <property type="protein sequence ID" value="VDI22420.1"/>
    <property type="molecule type" value="Genomic_DNA"/>
</dbReference>
<reference evidence="4" key="1">
    <citation type="submission" date="2018-11" db="EMBL/GenBank/DDBJ databases">
        <authorList>
            <person name="Alioto T."/>
            <person name="Alioto T."/>
        </authorList>
    </citation>
    <scope>NUCLEOTIDE SEQUENCE</scope>
</reference>
<evidence type="ECO:0000256" key="1">
    <source>
        <dbReference type="SAM" id="MobiDB-lite"/>
    </source>
</evidence>
<keyword evidence="2" id="KW-0472">Membrane</keyword>
<keyword evidence="2" id="KW-0812">Transmembrane</keyword>
<feature type="region of interest" description="Disordered" evidence="1">
    <location>
        <begin position="263"/>
        <end position="367"/>
    </location>
</feature>
<feature type="compositionally biased region" description="Polar residues" evidence="1">
    <location>
        <begin position="397"/>
        <end position="411"/>
    </location>
</feature>
<dbReference type="Proteomes" id="UP000596742">
    <property type="component" value="Unassembled WGS sequence"/>
</dbReference>
<evidence type="ECO:0000256" key="3">
    <source>
        <dbReference type="SAM" id="SignalP"/>
    </source>
</evidence>
<feature type="compositionally biased region" description="Low complexity" evidence="1">
    <location>
        <begin position="211"/>
        <end position="220"/>
    </location>
</feature>
<feature type="region of interest" description="Disordered" evidence="1">
    <location>
        <begin position="206"/>
        <end position="225"/>
    </location>
</feature>
<feature type="compositionally biased region" description="Basic and acidic residues" evidence="1">
    <location>
        <begin position="298"/>
        <end position="312"/>
    </location>
</feature>
<organism evidence="4 5">
    <name type="scientific">Mytilus galloprovincialis</name>
    <name type="common">Mediterranean mussel</name>
    <dbReference type="NCBI Taxonomy" id="29158"/>
    <lineage>
        <taxon>Eukaryota</taxon>
        <taxon>Metazoa</taxon>
        <taxon>Spiralia</taxon>
        <taxon>Lophotrochozoa</taxon>
        <taxon>Mollusca</taxon>
        <taxon>Bivalvia</taxon>
        <taxon>Autobranchia</taxon>
        <taxon>Pteriomorphia</taxon>
        <taxon>Mytilida</taxon>
        <taxon>Mytiloidea</taxon>
        <taxon>Mytilidae</taxon>
        <taxon>Mytilinae</taxon>
        <taxon>Mytilus</taxon>
    </lineage>
</organism>
<sequence length="453" mass="51561">MEAMVTLSVFLLLIFPVVLTSSRIVGFNKNDCNKHHVLLSQNDTFGVDWTGHQYPKHCTLPFKVQDASLYRLCANITVFDIECHVVFDELNRAVVFYRGNDRSQQKKYDCHDKLPITFCSGSETLSIELEPYYKDIRQTNSKLKIVVTTSLKTTSNDIEENSGEGSILIGVVATCIILIIILFACVIILIRRRRYSKDTIDNNIQVRQSEEPQQSQQTEGEPIESRLLSSASNVESQLRRARQNNQSIDLGINGATGQRNELLSSRSGQTSLSIETHAPPLNDESHFHTPVTSRTNHPRFDDNIERNTEPRYGRRYNGRNPIDPSEPRHGRRYNGRTPIDPSEPRHGRRYNGRTPIDPSAPPLDRTHDFYRPMESQPNQITIDQVVDENTDIRHGISCTNRNPTEIIQRNTPQRHDQSTEPSSTHSGSSRNINAIPPPSYLDVMSRSSDFDLR</sequence>
<evidence type="ECO:0000313" key="4">
    <source>
        <dbReference type="EMBL" id="VDI22420.1"/>
    </source>
</evidence>
<evidence type="ECO:0000313" key="5">
    <source>
        <dbReference type="Proteomes" id="UP000596742"/>
    </source>
</evidence>
<dbReference type="CDD" id="cd12087">
    <property type="entry name" value="TM_EGFR-like"/>
    <property type="match status" value="1"/>
</dbReference>
<protein>
    <recommendedName>
        <fullName evidence="6">CUB domain-containing protein</fullName>
    </recommendedName>
</protein>
<feature type="compositionally biased region" description="Low complexity" evidence="1">
    <location>
        <begin position="419"/>
        <end position="429"/>
    </location>
</feature>
<feature type="region of interest" description="Disordered" evidence="1">
    <location>
        <begin position="394"/>
        <end position="453"/>
    </location>
</feature>
<keyword evidence="5" id="KW-1185">Reference proteome</keyword>
<name>A0A8B6DPN3_MYTGA</name>
<feature type="chain" id="PRO_5032626180" description="CUB domain-containing protein" evidence="3">
    <location>
        <begin position="23"/>
        <end position="453"/>
    </location>
</feature>
<comment type="caution">
    <text evidence="4">The sequence shown here is derived from an EMBL/GenBank/DDBJ whole genome shotgun (WGS) entry which is preliminary data.</text>
</comment>
<feature type="transmembrane region" description="Helical" evidence="2">
    <location>
        <begin position="167"/>
        <end position="190"/>
    </location>
</feature>